<comment type="caution">
    <text evidence="1">The sequence shown here is derived from an EMBL/GenBank/DDBJ whole genome shotgun (WGS) entry which is preliminary data.</text>
</comment>
<name>A0ABD3TP97_9LAMI</name>
<protein>
    <submittedName>
        <fullName evidence="1">Uncharacterized protein</fullName>
    </submittedName>
</protein>
<reference evidence="1 2" key="1">
    <citation type="submission" date="2024-12" db="EMBL/GenBank/DDBJ databases">
        <title>The unique morphological basis and parallel evolutionary history of personate flowers in Penstemon.</title>
        <authorList>
            <person name="Depatie T.H."/>
            <person name="Wessinger C.A."/>
        </authorList>
    </citation>
    <scope>NUCLEOTIDE SEQUENCE [LARGE SCALE GENOMIC DNA]</scope>
    <source>
        <strain evidence="1">WTNN_2</strain>
        <tissue evidence="1">Leaf</tissue>
    </source>
</reference>
<proteinExistence type="predicted"/>
<dbReference type="Proteomes" id="UP001634393">
    <property type="component" value="Unassembled WGS sequence"/>
</dbReference>
<dbReference type="AlphaFoldDB" id="A0ABD3TP97"/>
<sequence>MEVFPRITTSTPPLLLYKPYKHSTHTHSHTNNVLRRLMFMTYQSILTFGFGYIEIAVGSNKFGRFDEGFPCFAHGCESHQGFPRKSW</sequence>
<organism evidence="1 2">
    <name type="scientific">Penstemon smallii</name>
    <dbReference type="NCBI Taxonomy" id="265156"/>
    <lineage>
        <taxon>Eukaryota</taxon>
        <taxon>Viridiplantae</taxon>
        <taxon>Streptophyta</taxon>
        <taxon>Embryophyta</taxon>
        <taxon>Tracheophyta</taxon>
        <taxon>Spermatophyta</taxon>
        <taxon>Magnoliopsida</taxon>
        <taxon>eudicotyledons</taxon>
        <taxon>Gunneridae</taxon>
        <taxon>Pentapetalae</taxon>
        <taxon>asterids</taxon>
        <taxon>lamiids</taxon>
        <taxon>Lamiales</taxon>
        <taxon>Plantaginaceae</taxon>
        <taxon>Cheloneae</taxon>
        <taxon>Penstemon</taxon>
    </lineage>
</organism>
<keyword evidence="2" id="KW-1185">Reference proteome</keyword>
<accession>A0ABD3TP97</accession>
<evidence type="ECO:0000313" key="1">
    <source>
        <dbReference type="EMBL" id="KAL3838904.1"/>
    </source>
</evidence>
<dbReference type="EMBL" id="JBJXBP010000003">
    <property type="protein sequence ID" value="KAL3838904.1"/>
    <property type="molecule type" value="Genomic_DNA"/>
</dbReference>
<gene>
    <name evidence="1" type="ORF">ACJIZ3_023495</name>
</gene>
<evidence type="ECO:0000313" key="2">
    <source>
        <dbReference type="Proteomes" id="UP001634393"/>
    </source>
</evidence>